<evidence type="ECO:0000256" key="6">
    <source>
        <dbReference type="ARBA" id="ARBA00022833"/>
    </source>
</evidence>
<feature type="region of interest" description="Disordered" evidence="8">
    <location>
        <begin position="1"/>
        <end position="72"/>
    </location>
</feature>
<feature type="compositionally biased region" description="Polar residues" evidence="8">
    <location>
        <begin position="203"/>
        <end position="216"/>
    </location>
</feature>
<protein>
    <recommendedName>
        <fullName evidence="3">Transcription factor BYE1</fullName>
    </recommendedName>
</protein>
<dbReference type="Pfam" id="PF07744">
    <property type="entry name" value="SPOC"/>
    <property type="match status" value="1"/>
</dbReference>
<dbReference type="Proteomes" id="UP000799778">
    <property type="component" value="Unassembled WGS sequence"/>
</dbReference>
<dbReference type="GO" id="GO:0006362">
    <property type="term" value="P:transcription elongation by RNA polymerase I"/>
    <property type="evidence" value="ECO:0007669"/>
    <property type="project" value="TreeGrafter"/>
</dbReference>
<name>A0A6A5X9I9_9PLEO</name>
<dbReference type="Pfam" id="PF07500">
    <property type="entry name" value="TFIIS_M"/>
    <property type="match status" value="1"/>
</dbReference>
<comment type="function">
    <text evidence="1">Negative regulator of transcription elongation.</text>
</comment>
<keyword evidence="6" id="KW-0862">Zinc</keyword>
<dbReference type="GO" id="GO:0031564">
    <property type="term" value="P:transcription antitermination"/>
    <property type="evidence" value="ECO:0007669"/>
    <property type="project" value="TreeGrafter"/>
</dbReference>
<keyword evidence="4" id="KW-0479">Metal-binding</keyword>
<evidence type="ECO:0000256" key="4">
    <source>
        <dbReference type="ARBA" id="ARBA00022723"/>
    </source>
</evidence>
<evidence type="ECO:0000259" key="9">
    <source>
        <dbReference type="PROSITE" id="PS50016"/>
    </source>
</evidence>
<dbReference type="SMART" id="SM00510">
    <property type="entry name" value="TFS2M"/>
    <property type="match status" value="1"/>
</dbReference>
<dbReference type="SMART" id="SM00249">
    <property type="entry name" value="PHD"/>
    <property type="match status" value="1"/>
</dbReference>
<feature type="compositionally biased region" description="Basic and acidic residues" evidence="8">
    <location>
        <begin position="237"/>
        <end position="253"/>
    </location>
</feature>
<dbReference type="InterPro" id="IPR055499">
    <property type="entry name" value="DUF7071"/>
</dbReference>
<dbReference type="InterPro" id="IPR012921">
    <property type="entry name" value="SPOC_C"/>
</dbReference>
<dbReference type="GO" id="GO:0008270">
    <property type="term" value="F:zinc ion binding"/>
    <property type="evidence" value="ECO:0007669"/>
    <property type="project" value="UniProtKB-KW"/>
</dbReference>
<feature type="compositionally biased region" description="Basic and acidic residues" evidence="8">
    <location>
        <begin position="158"/>
        <end position="172"/>
    </location>
</feature>
<evidence type="ECO:0000256" key="3">
    <source>
        <dbReference type="ARBA" id="ARBA00021616"/>
    </source>
</evidence>
<accession>A0A6A5X9I9</accession>
<evidence type="ECO:0000256" key="5">
    <source>
        <dbReference type="ARBA" id="ARBA00022771"/>
    </source>
</evidence>
<dbReference type="OrthoDB" id="79252at2759"/>
<dbReference type="Pfam" id="PF00628">
    <property type="entry name" value="PHD"/>
    <property type="match status" value="1"/>
</dbReference>
<feature type="domain" description="PHD-type" evidence="9">
    <location>
        <begin position="76"/>
        <end position="128"/>
    </location>
</feature>
<feature type="domain" description="TFIIS central" evidence="10">
    <location>
        <begin position="282"/>
        <end position="411"/>
    </location>
</feature>
<dbReference type="PANTHER" id="PTHR11477:SF11">
    <property type="entry name" value="TRANSCRIPTION FACTOR BYE1"/>
    <property type="match status" value="1"/>
</dbReference>
<feature type="compositionally biased region" description="Low complexity" evidence="8">
    <location>
        <begin position="41"/>
        <end position="68"/>
    </location>
</feature>
<dbReference type="Gene3D" id="1.10.472.30">
    <property type="entry name" value="Transcription elongation factor S-II, central domain"/>
    <property type="match status" value="1"/>
</dbReference>
<evidence type="ECO:0000256" key="2">
    <source>
        <dbReference type="ARBA" id="ARBA00011050"/>
    </source>
</evidence>
<gene>
    <name evidence="11" type="ORF">BU24DRAFT_79592</name>
</gene>
<dbReference type="InterPro" id="IPR019786">
    <property type="entry name" value="Zinc_finger_PHD-type_CS"/>
</dbReference>
<dbReference type="GeneID" id="54292042"/>
<evidence type="ECO:0000256" key="7">
    <source>
        <dbReference type="PROSITE-ProRule" id="PRU00146"/>
    </source>
</evidence>
<evidence type="ECO:0000259" key="10">
    <source>
        <dbReference type="PROSITE" id="PS51321"/>
    </source>
</evidence>
<feature type="compositionally biased region" description="Low complexity" evidence="8">
    <location>
        <begin position="189"/>
        <end position="202"/>
    </location>
</feature>
<organism evidence="11 12">
    <name type="scientific">Aaosphaeria arxii CBS 175.79</name>
    <dbReference type="NCBI Taxonomy" id="1450172"/>
    <lineage>
        <taxon>Eukaryota</taxon>
        <taxon>Fungi</taxon>
        <taxon>Dikarya</taxon>
        <taxon>Ascomycota</taxon>
        <taxon>Pezizomycotina</taxon>
        <taxon>Dothideomycetes</taxon>
        <taxon>Pleosporomycetidae</taxon>
        <taxon>Pleosporales</taxon>
        <taxon>Pleosporales incertae sedis</taxon>
        <taxon>Aaosphaeria</taxon>
    </lineage>
</organism>
<feature type="compositionally biased region" description="Polar residues" evidence="8">
    <location>
        <begin position="714"/>
        <end position="731"/>
    </location>
</feature>
<dbReference type="Gene3D" id="3.30.40.10">
    <property type="entry name" value="Zinc/RING finger domain, C3HC4 (zinc finger)"/>
    <property type="match status" value="1"/>
</dbReference>
<dbReference type="GO" id="GO:0000977">
    <property type="term" value="F:RNA polymerase II transcription regulatory region sequence-specific DNA binding"/>
    <property type="evidence" value="ECO:0007669"/>
    <property type="project" value="TreeGrafter"/>
</dbReference>
<feature type="compositionally biased region" description="Basic residues" evidence="8">
    <location>
        <begin position="8"/>
        <end position="17"/>
    </location>
</feature>
<evidence type="ECO:0000256" key="1">
    <source>
        <dbReference type="ARBA" id="ARBA00002311"/>
    </source>
</evidence>
<sequence length="865" mass="94762">MADEVRRSGRANKGHHTKNQDALDEPVPKSKPKGKPEKKAQPQTPAPQQTTPAPQSRAQSAQSAQSTEPPEDDEAIYRCVCGEQREIRGREMICCDRCEAWQHNKCLNLPGSEFWEDKTYLCEQCNPDAHAELLAAMARGEKPWNRKKGSKAAKPKFRHSDIGTDASADNKETTPSQATPTAGGHAQDTPSATPAAGTPTPSQTRSETAKESTNGNAEAKAHGKKATQKAHPQSPLGEKRPHDAVAEKETESAKRRKSSGTHHEKSVPETAMATDPAQLPEKQKLLVEKLITLLSSLVKEASDSRGFRIPDGATPTSIATRLALQIDHASITYHGVPTDNSSPYSQHFRSILFNIKKNTILLDRLLSGSLKPDELGSMSTEEMASEEKQKEFAVMREAAEKQMVLTEETGPRLRKTHKGEEIVGEDTPGNEPGFRPPERIRDGADGEHRSPKQEDGNVVELPEDLGRGPLAVDTSSPRRDSVRRPSTNFDINSVFDKVKSPQADQQHFIQRRQSSIRAQQTSQQGPGDDADIDRLLKDEDNDTEMTGYAADPTIVWHGTLDMQSVGPFDAVARFVAGGDFGLVVPWDRLLTSKLPIAGRIESQRGNDYIQGLSSSGSHDVGVLAVHPVTPEGRTIYDHLYNYFQPRDRWGVVPVERLNNEAMRDLYVIPVEPGGGELPRFLNMLEYCTIETPRREPMLLLALVAKLPEDKAQAASGQPLGSYSAAHSTPSQFPHAAPPVPGSMGGPSPSPVNPNGPQYSPVQPGFPPSQSFGAPPAPMHHQNGFPHPGMIPQVPIHHRNPRAVEIFGPHIDAPVIVQILTHFPDMSELQMNNLRHIVDNVPAARTDINLLNEHMRQRNEGAPQQA</sequence>
<dbReference type="InterPro" id="IPR003618">
    <property type="entry name" value="TFIIS_cen_dom"/>
</dbReference>
<dbReference type="EMBL" id="ML978078">
    <property type="protein sequence ID" value="KAF2009621.1"/>
    <property type="molecule type" value="Genomic_DNA"/>
</dbReference>
<dbReference type="GO" id="GO:0031440">
    <property type="term" value="P:regulation of mRNA 3'-end processing"/>
    <property type="evidence" value="ECO:0007669"/>
    <property type="project" value="TreeGrafter"/>
</dbReference>
<evidence type="ECO:0000256" key="8">
    <source>
        <dbReference type="SAM" id="MobiDB-lite"/>
    </source>
</evidence>
<dbReference type="GO" id="GO:0001139">
    <property type="term" value="F:RNA polymerase II complex recruiting activity"/>
    <property type="evidence" value="ECO:0007669"/>
    <property type="project" value="TreeGrafter"/>
</dbReference>
<dbReference type="InterPro" id="IPR019787">
    <property type="entry name" value="Znf_PHD-finger"/>
</dbReference>
<dbReference type="PANTHER" id="PTHR11477">
    <property type="entry name" value="TRANSCRIPTION FACTOR S-II ZINC FINGER DOMAIN-CONTAINING PROTEIN"/>
    <property type="match status" value="1"/>
</dbReference>
<evidence type="ECO:0000313" key="12">
    <source>
        <dbReference type="Proteomes" id="UP000799778"/>
    </source>
</evidence>
<evidence type="ECO:0000313" key="11">
    <source>
        <dbReference type="EMBL" id="KAF2009621.1"/>
    </source>
</evidence>
<keyword evidence="5 7" id="KW-0863">Zinc-finger</keyword>
<dbReference type="SUPFAM" id="SSF46942">
    <property type="entry name" value="Elongation factor TFIIS domain 2"/>
    <property type="match status" value="1"/>
</dbReference>
<feature type="region of interest" description="Disordered" evidence="8">
    <location>
        <begin position="142"/>
        <end position="278"/>
    </location>
</feature>
<dbReference type="Pfam" id="PF23257">
    <property type="entry name" value="DUF7071"/>
    <property type="match status" value="1"/>
</dbReference>
<proteinExistence type="inferred from homology"/>
<dbReference type="InterPro" id="IPR013083">
    <property type="entry name" value="Znf_RING/FYVE/PHD"/>
</dbReference>
<dbReference type="PROSITE" id="PS50016">
    <property type="entry name" value="ZF_PHD_2"/>
    <property type="match status" value="1"/>
</dbReference>
<dbReference type="SUPFAM" id="SSF57903">
    <property type="entry name" value="FYVE/PHD zinc finger"/>
    <property type="match status" value="1"/>
</dbReference>
<dbReference type="GO" id="GO:0005634">
    <property type="term" value="C:nucleus"/>
    <property type="evidence" value="ECO:0007669"/>
    <property type="project" value="TreeGrafter"/>
</dbReference>
<feature type="compositionally biased region" description="Basic residues" evidence="8">
    <location>
        <begin position="145"/>
        <end position="157"/>
    </location>
</feature>
<feature type="compositionally biased region" description="Basic and acidic residues" evidence="8">
    <location>
        <begin position="436"/>
        <end position="455"/>
    </location>
</feature>
<dbReference type="RefSeq" id="XP_033377960.1">
    <property type="nucleotide sequence ID" value="XM_033534645.1"/>
</dbReference>
<dbReference type="InterPro" id="IPR036575">
    <property type="entry name" value="TFIIS_cen_dom_sf"/>
</dbReference>
<feature type="compositionally biased region" description="Low complexity" evidence="8">
    <location>
        <begin position="511"/>
        <end position="524"/>
    </location>
</feature>
<dbReference type="CDD" id="cd21538">
    <property type="entry name" value="SPOC_TFIIS"/>
    <property type="match status" value="1"/>
</dbReference>
<dbReference type="GO" id="GO:0006368">
    <property type="term" value="P:transcription elongation by RNA polymerase II"/>
    <property type="evidence" value="ECO:0007669"/>
    <property type="project" value="TreeGrafter"/>
</dbReference>
<dbReference type="AlphaFoldDB" id="A0A6A5X9I9"/>
<reference evidence="11" key="1">
    <citation type="journal article" date="2020" name="Stud. Mycol.">
        <title>101 Dothideomycetes genomes: a test case for predicting lifestyles and emergence of pathogens.</title>
        <authorList>
            <person name="Haridas S."/>
            <person name="Albert R."/>
            <person name="Binder M."/>
            <person name="Bloem J."/>
            <person name="Labutti K."/>
            <person name="Salamov A."/>
            <person name="Andreopoulos B."/>
            <person name="Baker S."/>
            <person name="Barry K."/>
            <person name="Bills G."/>
            <person name="Bluhm B."/>
            <person name="Cannon C."/>
            <person name="Castanera R."/>
            <person name="Culley D."/>
            <person name="Daum C."/>
            <person name="Ezra D."/>
            <person name="Gonzalez J."/>
            <person name="Henrissat B."/>
            <person name="Kuo A."/>
            <person name="Liang C."/>
            <person name="Lipzen A."/>
            <person name="Lutzoni F."/>
            <person name="Magnuson J."/>
            <person name="Mondo S."/>
            <person name="Nolan M."/>
            <person name="Ohm R."/>
            <person name="Pangilinan J."/>
            <person name="Park H.-J."/>
            <person name="Ramirez L."/>
            <person name="Alfaro M."/>
            <person name="Sun H."/>
            <person name="Tritt A."/>
            <person name="Yoshinaga Y."/>
            <person name="Zwiers L.-H."/>
            <person name="Turgeon B."/>
            <person name="Goodwin S."/>
            <person name="Spatafora J."/>
            <person name="Crous P."/>
            <person name="Grigoriev I."/>
        </authorList>
    </citation>
    <scope>NUCLEOTIDE SEQUENCE</scope>
    <source>
        <strain evidence="11">CBS 175.79</strain>
    </source>
</reference>
<dbReference type="PROSITE" id="PS51321">
    <property type="entry name" value="TFIIS_CENTRAL"/>
    <property type="match status" value="1"/>
</dbReference>
<dbReference type="InterPro" id="IPR011011">
    <property type="entry name" value="Znf_FYVE_PHD"/>
</dbReference>
<dbReference type="InterPro" id="IPR001965">
    <property type="entry name" value="Znf_PHD"/>
</dbReference>
<keyword evidence="12" id="KW-1185">Reference proteome</keyword>
<dbReference type="PROSITE" id="PS01359">
    <property type="entry name" value="ZF_PHD_1"/>
    <property type="match status" value="1"/>
</dbReference>
<feature type="region of interest" description="Disordered" evidence="8">
    <location>
        <begin position="406"/>
        <end position="534"/>
    </location>
</feature>
<feature type="region of interest" description="Disordered" evidence="8">
    <location>
        <begin position="714"/>
        <end position="779"/>
    </location>
</feature>
<comment type="similarity">
    <text evidence="2">Belongs to the BYE1 family.</text>
</comment>